<dbReference type="Pfam" id="PF13432">
    <property type="entry name" value="TPR_16"/>
    <property type="match status" value="1"/>
</dbReference>
<keyword evidence="2" id="KW-0802">TPR repeat</keyword>
<keyword evidence="4" id="KW-1185">Reference proteome</keyword>
<comment type="caution">
    <text evidence="3">The sequence shown here is derived from an EMBL/GenBank/DDBJ whole genome shotgun (WGS) entry which is preliminary data.</text>
</comment>
<dbReference type="Gene3D" id="3.40.50.300">
    <property type="entry name" value="P-loop containing nucleotide triphosphate hydrolases"/>
    <property type="match status" value="1"/>
</dbReference>
<evidence type="ECO:0000256" key="2">
    <source>
        <dbReference type="PROSITE-ProRule" id="PRU00339"/>
    </source>
</evidence>
<dbReference type="RefSeq" id="WP_310275382.1">
    <property type="nucleotide sequence ID" value="NZ_JAVDWR010000002.1"/>
</dbReference>
<protein>
    <submittedName>
        <fullName evidence="3">Tetratricopeptide (TPR) repeat protein</fullName>
    </submittedName>
</protein>
<dbReference type="PANTHER" id="PTHR12788">
    <property type="entry name" value="PROTEIN-TYROSINE SULFOTRANSFERASE 2"/>
    <property type="match status" value="1"/>
</dbReference>
<dbReference type="EMBL" id="JAVDWR010000002">
    <property type="protein sequence ID" value="MDR7120172.1"/>
    <property type="molecule type" value="Genomic_DNA"/>
</dbReference>
<dbReference type="InterPro" id="IPR019734">
    <property type="entry name" value="TPR_rpt"/>
</dbReference>
<feature type="repeat" description="TPR" evidence="2">
    <location>
        <begin position="43"/>
        <end position="76"/>
    </location>
</feature>
<dbReference type="PROSITE" id="PS50293">
    <property type="entry name" value="TPR_REGION"/>
    <property type="match status" value="1"/>
</dbReference>
<dbReference type="Pfam" id="PF13469">
    <property type="entry name" value="Sulfotransfer_3"/>
    <property type="match status" value="1"/>
</dbReference>
<dbReference type="InterPro" id="IPR027417">
    <property type="entry name" value="P-loop_NTPase"/>
</dbReference>
<evidence type="ECO:0000313" key="4">
    <source>
        <dbReference type="Proteomes" id="UP001257909"/>
    </source>
</evidence>
<dbReference type="InterPro" id="IPR026634">
    <property type="entry name" value="TPST-like"/>
</dbReference>
<dbReference type="SUPFAM" id="SSF48452">
    <property type="entry name" value="TPR-like"/>
    <property type="match status" value="1"/>
</dbReference>
<sequence>MTQQLAPALAKHHQHALQLIQQRRFKEAHACLAQLLEHQPDHADSYFLLGVINLEYGQVQKSVLLMEKAVSLHAKDEYLAHLAKGYSLTGALEKAKAIAEALPAEQIKQALTLDTLGVALSRVGLHQLALSYFQRAVTVQQNKASYFYNLGVSLKFMGDFPAARAAFEQALQLEPNYYQAHYAMSDLAMTPDPEARITELQKVKTRLESPDALLHIGHALAKEYEAIHNYQAAMAELGQAKQYKSQTLNYQVEQDLALFAAATQHSASPVLSTSGCPSSEPIFILGMPRSGTTLVERILSSHSDVLSAGELQDFGIAVKELTATTSAKVVDVETLNAAYVLDFNALGERYLKRSRVVTGSKPRFIDKLPFNFFYIDLIRRALPNAKIICMMRHPMDTCLGNYRALFSLGSPYYRYAFDLKNTARFYAAFHQLALFWQQQNLPNFRLQSYEQLVQNPEQQIAELLKFCDLDWQPACLQSELNQAPVSTASKVQVREPVNTKSVGRWHKYQPMLEPLLQQLKAAGIEL</sequence>
<dbReference type="SUPFAM" id="SSF52540">
    <property type="entry name" value="P-loop containing nucleoside triphosphate hydrolases"/>
    <property type="match status" value="1"/>
</dbReference>
<dbReference type="Gene3D" id="1.25.40.10">
    <property type="entry name" value="Tetratricopeptide repeat domain"/>
    <property type="match status" value="2"/>
</dbReference>
<dbReference type="PROSITE" id="PS50005">
    <property type="entry name" value="TPR"/>
    <property type="match status" value="3"/>
</dbReference>
<feature type="repeat" description="TPR" evidence="2">
    <location>
        <begin position="144"/>
        <end position="177"/>
    </location>
</feature>
<dbReference type="PANTHER" id="PTHR12788:SF10">
    <property type="entry name" value="PROTEIN-TYROSINE SULFOTRANSFERASE"/>
    <property type="match status" value="1"/>
</dbReference>
<keyword evidence="1" id="KW-0808">Transferase</keyword>
<organism evidence="3 4">
    <name type="scientific">Rheinheimera soli</name>
    <dbReference type="NCBI Taxonomy" id="443616"/>
    <lineage>
        <taxon>Bacteria</taxon>
        <taxon>Pseudomonadati</taxon>
        <taxon>Pseudomonadota</taxon>
        <taxon>Gammaproteobacteria</taxon>
        <taxon>Chromatiales</taxon>
        <taxon>Chromatiaceae</taxon>
        <taxon>Rheinheimera</taxon>
    </lineage>
</organism>
<dbReference type="InterPro" id="IPR011990">
    <property type="entry name" value="TPR-like_helical_dom_sf"/>
</dbReference>
<evidence type="ECO:0000256" key="1">
    <source>
        <dbReference type="ARBA" id="ARBA00022679"/>
    </source>
</evidence>
<gene>
    <name evidence="3" type="ORF">J2W69_001101</name>
</gene>
<dbReference type="Pfam" id="PF00515">
    <property type="entry name" value="TPR_1"/>
    <property type="match status" value="1"/>
</dbReference>
<name>A0ABU1VWU1_9GAMM</name>
<proteinExistence type="predicted"/>
<evidence type="ECO:0000313" key="3">
    <source>
        <dbReference type="EMBL" id="MDR7120172.1"/>
    </source>
</evidence>
<dbReference type="Proteomes" id="UP001257909">
    <property type="component" value="Unassembled WGS sequence"/>
</dbReference>
<reference evidence="3 4" key="1">
    <citation type="submission" date="2023-07" db="EMBL/GenBank/DDBJ databases">
        <title>Sorghum-associated microbial communities from plants grown in Nebraska, USA.</title>
        <authorList>
            <person name="Schachtman D."/>
        </authorList>
    </citation>
    <scope>NUCLEOTIDE SEQUENCE [LARGE SCALE GENOMIC DNA]</scope>
    <source>
        <strain evidence="3 4">4138</strain>
    </source>
</reference>
<accession>A0ABU1VWU1</accession>
<feature type="repeat" description="TPR" evidence="2">
    <location>
        <begin position="110"/>
        <end position="143"/>
    </location>
</feature>
<dbReference type="SMART" id="SM00028">
    <property type="entry name" value="TPR"/>
    <property type="match status" value="3"/>
</dbReference>